<dbReference type="SUPFAM" id="SSF63712">
    <property type="entry name" value="Nicotinic receptor ligand binding domain-like"/>
    <property type="match status" value="1"/>
</dbReference>
<comment type="caution">
    <text evidence="8">The sequence shown here is derived from an EMBL/GenBank/DDBJ whole genome shotgun (WGS) entry which is preliminary data.</text>
</comment>
<dbReference type="CDD" id="cd19051">
    <property type="entry name" value="LGIC_TM_cation"/>
    <property type="match status" value="1"/>
</dbReference>
<dbReference type="InterPro" id="IPR018000">
    <property type="entry name" value="Neurotransmitter_ion_chnl_CS"/>
</dbReference>
<sequence length="460" mass="53225">MMVTYKVFLMLVFLLLQCQGLKGHMIDDLADSLFIGYKEAVRPQCQANDTTTVDLYMSLRQIIDIDEPQQIIKLNVWIRMKWSDCRLDWYAPNFGNITGFVVPYNTVWVPDITLYDNADPVLSGLKDYRANLNQEGELKYNFPSLITSVCALDIRYFPFDFQVCSLTLGSWAYNGWEINVTHSSDKIELQSYIENSEWSLLDAFITRVEPLYDGVPFPTVKFHLKLKRKPLFYIVNVVFPCLLITFVAVLGFLLPPDSGEKISLQVTVLLSLAVFQLVILDMIPASGDSFPFISLYFTFSMLIVAFSCLLTVVVLRVHFKGKYGVHLSERIRRYFLIPLTRLTFIDLKKYSLHPTNSIDAKDYVKDQLYQERHNSVSSDEQKTEDYSLYQDKQVLGYLESILSNIKRINEFVNGSYEQHEVEKWWNVFSMAFDRLFLVIYLLCTIAVALILTAPSMHQEN</sequence>
<keyword evidence="5" id="KW-0406">Ion transport</keyword>
<keyword evidence="4 5" id="KW-0472">Membrane</keyword>
<dbReference type="Gene3D" id="2.70.170.10">
    <property type="entry name" value="Neurotransmitter-gated ion-channel ligand-binding domain"/>
    <property type="match status" value="1"/>
</dbReference>
<accession>A0A8S3UBD3</accession>
<keyword evidence="9" id="KW-1185">Reference proteome</keyword>
<keyword evidence="5" id="KW-0407">Ion channel</keyword>
<protein>
    <submittedName>
        <fullName evidence="8">CHRNN</fullName>
    </submittedName>
</protein>
<dbReference type="InterPro" id="IPR006201">
    <property type="entry name" value="Neur_channel"/>
</dbReference>
<dbReference type="FunFam" id="2.70.170.10:FF:000030">
    <property type="entry name" value="AcetylCholine Receptor"/>
    <property type="match status" value="1"/>
</dbReference>
<dbReference type="PRINTS" id="PR00252">
    <property type="entry name" value="NRIONCHANNEL"/>
</dbReference>
<gene>
    <name evidence="8" type="ORF">MEDL_55196</name>
</gene>
<dbReference type="InterPro" id="IPR006202">
    <property type="entry name" value="Neur_chan_lig-bd"/>
</dbReference>
<feature type="chain" id="PRO_5035968493" evidence="5">
    <location>
        <begin position="24"/>
        <end position="460"/>
    </location>
</feature>
<evidence type="ECO:0000259" key="7">
    <source>
        <dbReference type="Pfam" id="PF02932"/>
    </source>
</evidence>
<feature type="domain" description="Neurotransmitter-gated ion-channel ligand-binding" evidence="6">
    <location>
        <begin position="28"/>
        <end position="230"/>
    </location>
</feature>
<organism evidence="8 9">
    <name type="scientific">Mytilus edulis</name>
    <name type="common">Blue mussel</name>
    <dbReference type="NCBI Taxonomy" id="6550"/>
    <lineage>
        <taxon>Eukaryota</taxon>
        <taxon>Metazoa</taxon>
        <taxon>Spiralia</taxon>
        <taxon>Lophotrochozoa</taxon>
        <taxon>Mollusca</taxon>
        <taxon>Bivalvia</taxon>
        <taxon>Autobranchia</taxon>
        <taxon>Pteriomorphia</taxon>
        <taxon>Mytilida</taxon>
        <taxon>Mytiloidea</taxon>
        <taxon>Mytilidae</taxon>
        <taxon>Mytilinae</taxon>
        <taxon>Mytilus</taxon>
    </lineage>
</organism>
<dbReference type="InterPro" id="IPR036719">
    <property type="entry name" value="Neuro-gated_channel_TM_sf"/>
</dbReference>
<evidence type="ECO:0000256" key="2">
    <source>
        <dbReference type="ARBA" id="ARBA00022692"/>
    </source>
</evidence>
<dbReference type="SUPFAM" id="SSF90112">
    <property type="entry name" value="Neurotransmitter-gated ion-channel transmembrane pore"/>
    <property type="match status" value="1"/>
</dbReference>
<proteinExistence type="inferred from homology"/>
<evidence type="ECO:0000313" key="9">
    <source>
        <dbReference type="Proteomes" id="UP000683360"/>
    </source>
</evidence>
<dbReference type="GO" id="GO:0004888">
    <property type="term" value="F:transmembrane signaling receptor activity"/>
    <property type="evidence" value="ECO:0007669"/>
    <property type="project" value="InterPro"/>
</dbReference>
<feature type="domain" description="Neurotransmitter-gated ion-channel transmembrane" evidence="7">
    <location>
        <begin position="238"/>
        <end position="450"/>
    </location>
</feature>
<dbReference type="InterPro" id="IPR036734">
    <property type="entry name" value="Neur_chan_lig-bd_sf"/>
</dbReference>
<evidence type="ECO:0000256" key="3">
    <source>
        <dbReference type="ARBA" id="ARBA00022989"/>
    </source>
</evidence>
<feature type="transmembrane region" description="Helical" evidence="5">
    <location>
        <begin position="266"/>
        <end position="287"/>
    </location>
</feature>
<feature type="transmembrane region" description="Helical" evidence="5">
    <location>
        <begin position="435"/>
        <end position="456"/>
    </location>
</feature>
<name>A0A8S3UBD3_MYTED</name>
<evidence type="ECO:0000256" key="4">
    <source>
        <dbReference type="ARBA" id="ARBA00023136"/>
    </source>
</evidence>
<keyword evidence="5" id="KW-0732">Signal</keyword>
<keyword evidence="2 5" id="KW-0812">Transmembrane</keyword>
<comment type="subcellular location">
    <subcellularLocation>
        <location evidence="1">Membrane</location>
        <topology evidence="1">Multi-pass membrane protein</topology>
    </subcellularLocation>
</comment>
<dbReference type="PROSITE" id="PS00236">
    <property type="entry name" value="NEUROTR_ION_CHANNEL"/>
    <property type="match status" value="1"/>
</dbReference>
<evidence type="ECO:0000256" key="5">
    <source>
        <dbReference type="RuleBase" id="RU000687"/>
    </source>
</evidence>
<feature type="transmembrane region" description="Helical" evidence="5">
    <location>
        <begin position="293"/>
        <end position="315"/>
    </location>
</feature>
<keyword evidence="3 5" id="KW-1133">Transmembrane helix</keyword>
<dbReference type="GO" id="GO:0016020">
    <property type="term" value="C:membrane"/>
    <property type="evidence" value="ECO:0007669"/>
    <property type="project" value="UniProtKB-SubCell"/>
</dbReference>
<feature type="transmembrane region" description="Helical" evidence="5">
    <location>
        <begin position="231"/>
        <end position="254"/>
    </location>
</feature>
<dbReference type="Pfam" id="PF02931">
    <property type="entry name" value="Neur_chan_LBD"/>
    <property type="match status" value="1"/>
</dbReference>
<feature type="signal peptide" evidence="5">
    <location>
        <begin position="1"/>
        <end position="23"/>
    </location>
</feature>
<dbReference type="InterPro" id="IPR038050">
    <property type="entry name" value="Neuro_actylchol_rec"/>
</dbReference>
<dbReference type="Pfam" id="PF02932">
    <property type="entry name" value="Neur_chan_memb"/>
    <property type="match status" value="1"/>
</dbReference>
<dbReference type="CDD" id="cd18997">
    <property type="entry name" value="LGIC_ECD_nAChR"/>
    <property type="match status" value="1"/>
</dbReference>
<evidence type="ECO:0000256" key="1">
    <source>
        <dbReference type="ARBA" id="ARBA00004141"/>
    </source>
</evidence>
<dbReference type="AlphaFoldDB" id="A0A8S3UBD3"/>
<keyword evidence="5" id="KW-0813">Transport</keyword>
<dbReference type="GO" id="GO:0005230">
    <property type="term" value="F:extracellular ligand-gated monoatomic ion channel activity"/>
    <property type="evidence" value="ECO:0007669"/>
    <property type="project" value="InterPro"/>
</dbReference>
<dbReference type="EMBL" id="CAJPWZ010002690">
    <property type="protein sequence ID" value="CAG2243094.1"/>
    <property type="molecule type" value="Genomic_DNA"/>
</dbReference>
<evidence type="ECO:0000259" key="6">
    <source>
        <dbReference type="Pfam" id="PF02931"/>
    </source>
</evidence>
<dbReference type="OrthoDB" id="5975154at2759"/>
<dbReference type="Proteomes" id="UP000683360">
    <property type="component" value="Unassembled WGS sequence"/>
</dbReference>
<comment type="similarity">
    <text evidence="5">Belongs to the ligand-gated ion channel (TC 1.A.9) family.</text>
</comment>
<evidence type="ECO:0000313" key="8">
    <source>
        <dbReference type="EMBL" id="CAG2243094.1"/>
    </source>
</evidence>
<dbReference type="Gene3D" id="1.20.58.390">
    <property type="entry name" value="Neurotransmitter-gated ion-channel transmembrane domain"/>
    <property type="match status" value="1"/>
</dbReference>
<dbReference type="InterPro" id="IPR006029">
    <property type="entry name" value="Neurotrans-gated_channel_TM"/>
</dbReference>
<dbReference type="PANTHER" id="PTHR18945">
    <property type="entry name" value="NEUROTRANSMITTER GATED ION CHANNEL"/>
    <property type="match status" value="1"/>
</dbReference>
<reference evidence="8" key="1">
    <citation type="submission" date="2021-03" db="EMBL/GenBank/DDBJ databases">
        <authorList>
            <person name="Bekaert M."/>
        </authorList>
    </citation>
    <scope>NUCLEOTIDE SEQUENCE</scope>
</reference>
<dbReference type="FunFam" id="1.20.58.390:FF:000043">
    <property type="entry name" value="AcetylCholine Receptor"/>
    <property type="match status" value="1"/>
</dbReference>